<dbReference type="InterPro" id="IPR029058">
    <property type="entry name" value="AB_hydrolase_fold"/>
</dbReference>
<dbReference type="EMBL" id="JAVRIE010000002">
    <property type="protein sequence ID" value="MDT0581936.1"/>
    <property type="molecule type" value="Genomic_DNA"/>
</dbReference>
<keyword evidence="1" id="KW-0378">Hydrolase</keyword>
<reference evidence="1 2" key="1">
    <citation type="submission" date="2023-09" db="EMBL/GenBank/DDBJ databases">
        <authorList>
            <person name="Rey-Velasco X."/>
        </authorList>
    </citation>
    <scope>NUCLEOTIDE SEQUENCE [LARGE SCALE GENOMIC DNA]</scope>
    <source>
        <strain evidence="1 2">W409</strain>
    </source>
</reference>
<dbReference type="AlphaFoldDB" id="A0AAW8QXV5"/>
<dbReference type="Proteomes" id="UP001249020">
    <property type="component" value="Unassembled WGS sequence"/>
</dbReference>
<dbReference type="SUPFAM" id="SSF53474">
    <property type="entry name" value="alpha/beta-Hydrolases"/>
    <property type="match status" value="1"/>
</dbReference>
<gene>
    <name evidence="1" type="ORF">RM544_05260</name>
</gene>
<dbReference type="Gene3D" id="3.40.50.1820">
    <property type="entry name" value="alpha/beta hydrolase"/>
    <property type="match status" value="1"/>
</dbReference>
<dbReference type="PANTHER" id="PTHR48098">
    <property type="entry name" value="ENTEROCHELIN ESTERASE-RELATED"/>
    <property type="match status" value="1"/>
</dbReference>
<dbReference type="Pfam" id="PF00756">
    <property type="entry name" value="Esterase"/>
    <property type="match status" value="1"/>
</dbReference>
<organism evidence="1 2">
    <name type="scientific">Brumicola blandensis</name>
    <dbReference type="NCBI Taxonomy" id="3075611"/>
    <lineage>
        <taxon>Bacteria</taxon>
        <taxon>Pseudomonadati</taxon>
        <taxon>Pseudomonadota</taxon>
        <taxon>Gammaproteobacteria</taxon>
        <taxon>Alteromonadales</taxon>
        <taxon>Alteromonadaceae</taxon>
        <taxon>Brumicola</taxon>
    </lineage>
</organism>
<evidence type="ECO:0000313" key="2">
    <source>
        <dbReference type="Proteomes" id="UP001249020"/>
    </source>
</evidence>
<accession>A0AAW8QXV5</accession>
<dbReference type="RefSeq" id="WP_311360732.1">
    <property type="nucleotide sequence ID" value="NZ_JAVRIE010000002.1"/>
</dbReference>
<protein>
    <submittedName>
        <fullName evidence="1">Alpha/beta hydrolase-fold protein</fullName>
    </submittedName>
</protein>
<proteinExistence type="predicted"/>
<evidence type="ECO:0000313" key="1">
    <source>
        <dbReference type="EMBL" id="MDT0581936.1"/>
    </source>
</evidence>
<dbReference type="PANTHER" id="PTHR48098:SF6">
    <property type="entry name" value="FERRI-BACILLIBACTIN ESTERASE BESA"/>
    <property type="match status" value="1"/>
</dbReference>
<keyword evidence="2" id="KW-1185">Reference proteome</keyword>
<dbReference type="GO" id="GO:0016787">
    <property type="term" value="F:hydrolase activity"/>
    <property type="evidence" value="ECO:0007669"/>
    <property type="project" value="UniProtKB-KW"/>
</dbReference>
<sequence>MKYKLLPCITVLMLCAAARPIPKVISEGSIHTIENFESEFIAPRNVHVWLPDGYTVEKKYPVLYMHDGHMLFDPTNTWNKQEWGVDEVVSKLIKDGKVPPFIVVGIDSLDDTRYQEYFPEKAQVYAKNSSESIPEAFLEIDFMADNYLQFLVKELKPFIKSKYSVSTKREDTALMGSSMGGLISMYALSEYPNEFGKAACISTHFPGWVPEQSNGIGGSIVAYMSDNFPEAGNHKIYYDFGTEDLDSFYEPYQVLVDELMKTKGYTNSDWLTFKDEGAGHNEVSWNKRLHIPMTFLFQAKPKS</sequence>
<dbReference type="InterPro" id="IPR050583">
    <property type="entry name" value="Mycobacterial_A85_antigen"/>
</dbReference>
<comment type="caution">
    <text evidence="1">The sequence shown here is derived from an EMBL/GenBank/DDBJ whole genome shotgun (WGS) entry which is preliminary data.</text>
</comment>
<name>A0AAW8QXV5_9ALTE</name>
<dbReference type="InterPro" id="IPR000801">
    <property type="entry name" value="Esterase-like"/>
</dbReference>